<dbReference type="Proteomes" id="UP001420932">
    <property type="component" value="Unassembled WGS sequence"/>
</dbReference>
<keyword evidence="3" id="KW-1185">Reference proteome</keyword>
<name>A0AAP0LEB8_9MAGN</name>
<proteinExistence type="predicted"/>
<feature type="compositionally biased region" description="Polar residues" evidence="1">
    <location>
        <begin position="34"/>
        <end position="63"/>
    </location>
</feature>
<dbReference type="EMBL" id="JBBNAF010000001">
    <property type="protein sequence ID" value="KAK9169411.1"/>
    <property type="molecule type" value="Genomic_DNA"/>
</dbReference>
<feature type="region of interest" description="Disordered" evidence="1">
    <location>
        <begin position="1"/>
        <end position="79"/>
    </location>
</feature>
<comment type="caution">
    <text evidence="2">The sequence shown here is derived from an EMBL/GenBank/DDBJ whole genome shotgun (WGS) entry which is preliminary data.</text>
</comment>
<evidence type="ECO:0000313" key="2">
    <source>
        <dbReference type="EMBL" id="KAK9169411.1"/>
    </source>
</evidence>
<dbReference type="AlphaFoldDB" id="A0AAP0LEB8"/>
<evidence type="ECO:0000256" key="1">
    <source>
        <dbReference type="SAM" id="MobiDB-lite"/>
    </source>
</evidence>
<organism evidence="2 3">
    <name type="scientific">Stephania yunnanensis</name>
    <dbReference type="NCBI Taxonomy" id="152371"/>
    <lineage>
        <taxon>Eukaryota</taxon>
        <taxon>Viridiplantae</taxon>
        <taxon>Streptophyta</taxon>
        <taxon>Embryophyta</taxon>
        <taxon>Tracheophyta</taxon>
        <taxon>Spermatophyta</taxon>
        <taxon>Magnoliopsida</taxon>
        <taxon>Ranunculales</taxon>
        <taxon>Menispermaceae</taxon>
        <taxon>Menispermoideae</taxon>
        <taxon>Cissampelideae</taxon>
        <taxon>Stephania</taxon>
    </lineage>
</organism>
<protein>
    <submittedName>
        <fullName evidence="2">Uncharacterized protein</fullName>
    </submittedName>
</protein>
<reference evidence="2 3" key="1">
    <citation type="submission" date="2024-01" db="EMBL/GenBank/DDBJ databases">
        <title>Genome assemblies of Stephania.</title>
        <authorList>
            <person name="Yang L."/>
        </authorList>
    </citation>
    <scope>NUCLEOTIDE SEQUENCE [LARGE SCALE GENOMIC DNA]</scope>
    <source>
        <strain evidence="2">YNDBR</strain>
        <tissue evidence="2">Leaf</tissue>
    </source>
</reference>
<sequence length="79" mass="9131">MEEEPKDGGRRTACVDDSENLQRVVDRRGDADTVLQQRGPSASEDGQQNVHRQQQVGEQQPTRAMTRARFQPRRQYSYK</sequence>
<feature type="compositionally biased region" description="Basic and acidic residues" evidence="1">
    <location>
        <begin position="1"/>
        <end position="14"/>
    </location>
</feature>
<evidence type="ECO:0000313" key="3">
    <source>
        <dbReference type="Proteomes" id="UP001420932"/>
    </source>
</evidence>
<accession>A0AAP0LEB8</accession>
<gene>
    <name evidence="2" type="ORF">Syun_001551</name>
</gene>